<protein>
    <submittedName>
        <fullName evidence="2">Uncharacterized protein</fullName>
    </submittedName>
</protein>
<keyword evidence="3" id="KW-1185">Reference proteome</keyword>
<dbReference type="Proteomes" id="UP000242313">
    <property type="component" value="Unassembled WGS sequence"/>
</dbReference>
<accession>A0A2A3MFH8</accession>
<reference evidence="2 3" key="1">
    <citation type="submission" date="2017-09" db="EMBL/GenBank/DDBJ databases">
        <title>Pseudomonas abyssi sp. nov. isolated from Abyssopelagic Water.</title>
        <authorList>
            <person name="Wei Y."/>
        </authorList>
    </citation>
    <scope>NUCLEOTIDE SEQUENCE [LARGE SCALE GENOMIC DNA]</scope>
    <source>
        <strain evidence="2 3">MT5</strain>
    </source>
</reference>
<feature type="region of interest" description="Disordered" evidence="1">
    <location>
        <begin position="67"/>
        <end position="96"/>
    </location>
</feature>
<evidence type="ECO:0000256" key="1">
    <source>
        <dbReference type="SAM" id="MobiDB-lite"/>
    </source>
</evidence>
<proteinExistence type="predicted"/>
<name>A0A2A3MFH8_9PSED</name>
<gene>
    <name evidence="2" type="ORF">CNQ84_14575</name>
</gene>
<comment type="caution">
    <text evidence="2">The sequence shown here is derived from an EMBL/GenBank/DDBJ whole genome shotgun (WGS) entry which is preliminary data.</text>
</comment>
<evidence type="ECO:0000313" key="2">
    <source>
        <dbReference type="EMBL" id="PBK03487.1"/>
    </source>
</evidence>
<sequence>MSAYQTSTLLLDGIAFQVISGGAFSPDEHGICPYHADTWTPSGSVVTYAVIDGQLMLQSVYTNHAPAGADDSARPRSIDNANTLDPFGSAPDGSWASTQSLWPSCKRRAEDRIPPPINGVEPTRLSDDYWHYADINLPLEHSGELHVDRLPPLTGDENPDSIDDLLKAIIDSGNGVSGYRLQFEHGKLVKQTAEPNEQLDFLLSFGRP</sequence>
<dbReference type="AlphaFoldDB" id="A0A2A3MFH8"/>
<organism evidence="2 3">
    <name type="scientific">Pseudomonas abyssi</name>
    <dbReference type="NCBI Taxonomy" id="170540"/>
    <lineage>
        <taxon>Bacteria</taxon>
        <taxon>Pseudomonadati</taxon>
        <taxon>Pseudomonadota</taxon>
        <taxon>Gammaproteobacteria</taxon>
        <taxon>Pseudomonadales</taxon>
        <taxon>Pseudomonadaceae</taxon>
        <taxon>Pseudomonas</taxon>
    </lineage>
</organism>
<evidence type="ECO:0000313" key="3">
    <source>
        <dbReference type="Proteomes" id="UP000242313"/>
    </source>
</evidence>
<dbReference type="RefSeq" id="WP_096005571.1">
    <property type="nucleotide sequence ID" value="NZ_NTMR01000019.1"/>
</dbReference>
<dbReference type="EMBL" id="NTMR01000019">
    <property type="protein sequence ID" value="PBK03487.1"/>
    <property type="molecule type" value="Genomic_DNA"/>
</dbReference>